<feature type="region of interest" description="Disordered" evidence="1">
    <location>
        <begin position="34"/>
        <end position="92"/>
    </location>
</feature>
<proteinExistence type="predicted"/>
<keyword evidence="3" id="KW-1185">Reference proteome</keyword>
<organism evidence="2 3">
    <name type="scientific">Pararge aegeria aegeria</name>
    <dbReference type="NCBI Taxonomy" id="348720"/>
    <lineage>
        <taxon>Eukaryota</taxon>
        <taxon>Metazoa</taxon>
        <taxon>Ecdysozoa</taxon>
        <taxon>Arthropoda</taxon>
        <taxon>Hexapoda</taxon>
        <taxon>Insecta</taxon>
        <taxon>Pterygota</taxon>
        <taxon>Neoptera</taxon>
        <taxon>Endopterygota</taxon>
        <taxon>Lepidoptera</taxon>
        <taxon>Glossata</taxon>
        <taxon>Ditrysia</taxon>
        <taxon>Papilionoidea</taxon>
        <taxon>Nymphalidae</taxon>
        <taxon>Satyrinae</taxon>
        <taxon>Satyrini</taxon>
        <taxon>Parargina</taxon>
        <taxon>Pararge</taxon>
    </lineage>
</organism>
<feature type="compositionally biased region" description="Polar residues" evidence="1">
    <location>
        <begin position="78"/>
        <end position="92"/>
    </location>
</feature>
<name>A0A8S4QI29_9NEOP</name>
<evidence type="ECO:0000313" key="2">
    <source>
        <dbReference type="EMBL" id="CAH2211242.1"/>
    </source>
</evidence>
<accession>A0A8S4QI29</accession>
<dbReference type="Proteomes" id="UP000838756">
    <property type="component" value="Unassembled WGS sequence"/>
</dbReference>
<feature type="region of interest" description="Disordered" evidence="1">
    <location>
        <begin position="1"/>
        <end position="21"/>
    </location>
</feature>
<reference evidence="2" key="1">
    <citation type="submission" date="2022-03" db="EMBL/GenBank/DDBJ databases">
        <authorList>
            <person name="Lindestad O."/>
        </authorList>
    </citation>
    <scope>NUCLEOTIDE SEQUENCE</scope>
</reference>
<comment type="caution">
    <text evidence="2">The sequence shown here is derived from an EMBL/GenBank/DDBJ whole genome shotgun (WGS) entry which is preliminary data.</text>
</comment>
<feature type="non-terminal residue" evidence="2">
    <location>
        <position position="1"/>
    </location>
</feature>
<dbReference type="AlphaFoldDB" id="A0A8S4QI29"/>
<feature type="compositionally biased region" description="Acidic residues" evidence="1">
    <location>
        <begin position="35"/>
        <end position="51"/>
    </location>
</feature>
<gene>
    <name evidence="2" type="primary">jg9157</name>
    <name evidence="2" type="ORF">PAEG_LOCUS3074</name>
</gene>
<sequence length="92" mass="9780">MRLVEQFRAQVPSDPSQPPILQSAFDASERLLLVDDGEDGDNGDERDDSGDGDAGNEVREPTRRARALVPDARGSPPAATNSSRSLASNADC</sequence>
<protein>
    <submittedName>
        <fullName evidence="2">Jg9157 protein</fullName>
    </submittedName>
</protein>
<evidence type="ECO:0000313" key="3">
    <source>
        <dbReference type="Proteomes" id="UP000838756"/>
    </source>
</evidence>
<dbReference type="EMBL" id="CAKXAJ010009590">
    <property type="protein sequence ID" value="CAH2211242.1"/>
    <property type="molecule type" value="Genomic_DNA"/>
</dbReference>
<evidence type="ECO:0000256" key="1">
    <source>
        <dbReference type="SAM" id="MobiDB-lite"/>
    </source>
</evidence>